<feature type="compositionally biased region" description="Polar residues" evidence="1">
    <location>
        <begin position="765"/>
        <end position="778"/>
    </location>
</feature>
<dbReference type="EMBL" id="JABEXW010000232">
    <property type="protein sequence ID" value="KAF4967532.1"/>
    <property type="molecule type" value="Genomic_DNA"/>
</dbReference>
<sequence>MPPYAAELETWWLGSGYETLIHLINYEDDDLSPRQCGFAQRMQRRLLTFDNNRVVHAQIQRAWPAIREARGVDYDANTRKYIKYISCNIFRKPKDGGIDYDRVMDGLGYLDAMEIRRLCLLEATHVAIETASPGENRLQMLEELDRTTSINFRHLHAGFRTCVLIEELTKDTDDRKEVPQIMALLNALVPPVVFLTGEDDVDPTPHSPGLRDSVRFSVFEHLMSKDPFSKQRQEIIQMKLRCWCDVPGYPRAREALVRYSEEFKKLEDVCLTILSDLERRSANAVSYHATSAGSSMLSGANTSHDSNLLINSPQAGSTILSPNTSFDDQQSALMSPTSSLVPLNFHPLLKCMPGRELSAARTDGAGFVQDLSAPPVLCYPDDLSKTEFYQHPFARKLDMASYDPDSDGEAKEDVPPVPPLPHIPENLRAHLKPKALNKIMRKMRHRSDTPENMTLDGVPLHALDQYMGTLATPKSSDGKRRPLLKADISEPEAISSTGHWKSRSADSNYEAAAISPRLLQSPKSPSRRKNRRPGARQTTPKTENDPELRFQLRKPRLSPMEYCRMFLIEKAMSERENRPCELPKPDMDWLWTRYFRKFLIIPRIPKSILRDFVTGTTGINLDGPETTTETAGSDGESVSTLTAELDCFGLMRLSLHLGNEPVLLPCFTNIQPSGGKNVTLLDAPNSDGKDEYGLAGDVPGGKDSGLSRREPAGGRIEDWRPMSEYEDDEHNDPPSVIALAQSRRNSDSSNGTNKTAGERLPLFRSTVSEVSEIHQGQLSPEEPEQGSPTSYNSAETAVLVESPEGAGRLIEKDSGNRVLSAHLSRVCTDDLSVLDFATPRVKGKTIYHSPNSLATTDTRSPLARFPIAAQPIYRLTPGTLTKRIVGDSGGQLHSEDTRQARLISSPSSELPQGLSADLWDVETESMVSDLQPEPLNINRRKSKASIDDGRRWSRMFDGLSADVPSTLGIFGISTSIEREHGMVSEADDEDYVPAEECHTAHRLRNHLHNFANTSPVHAAGLQRSASTIITPTQSFRRLQHKASFNLEKTEHSGFTPEYYKESITGGTFPGSGMMLSLQDTQTRLRYPLQGPEETQLSRSLDDTTPRARHSPSVPDRYQQRRSEDYSEVSELANRTTSLFHTSSILKEGDVQRYPSTTTRDFSQSIKLKKQRPNQRPTPISTHRFSKQRFDRSTRASSTLPTGEDQAFIDRKTPSPTESHSTAILRTPSSTIGSLFRKRVRSDYSAPPTPRTPASPRMAWRPFEEDPPEPPCSSPWVSGQGEGRREKEKRAAYFRDRAERELAGRQSPKRSSRKDSFGSIVTKDYTRRNNLVFDNRQSKESLVAWKSFIDDAPEPLFSSPLPPVPPLPSESQLNLTLNRLPQIQTPFRAASGIEASPAATYRAKKPQGLKVETRKLRKASRDGARTPSRNATMTPTSGSSFMTAFRFEGRRMSFGRAAADEEPQSRGRDDEVVSRRK</sequence>
<feature type="compositionally biased region" description="Basic and acidic residues" evidence="1">
    <location>
        <begin position="1462"/>
        <end position="1476"/>
    </location>
</feature>
<feature type="compositionally biased region" description="Polar residues" evidence="1">
    <location>
        <begin position="1153"/>
        <end position="1165"/>
    </location>
</feature>
<feature type="region of interest" description="Disordered" evidence="1">
    <location>
        <begin position="1397"/>
        <end position="1440"/>
    </location>
</feature>
<name>A0A8H4XA30_9HYPO</name>
<reference evidence="2" key="2">
    <citation type="submission" date="2020-05" db="EMBL/GenBank/DDBJ databases">
        <authorList>
            <person name="Kim H.-S."/>
            <person name="Proctor R.H."/>
            <person name="Brown D.W."/>
        </authorList>
    </citation>
    <scope>NUCLEOTIDE SEQUENCE</scope>
    <source>
        <strain evidence="2">NRRL 20472</strain>
    </source>
</reference>
<keyword evidence="3" id="KW-1185">Reference proteome</keyword>
<feature type="compositionally biased region" description="Basic and acidic residues" evidence="1">
    <location>
        <begin position="705"/>
        <end position="723"/>
    </location>
</feature>
<reference evidence="2" key="1">
    <citation type="journal article" date="2020" name="BMC Genomics">
        <title>Correction to: Identification and distribution of gene clusters required for synthesis of sphingolipid metabolism inhibitors in diverse species of the filamentous fungus Fusarium.</title>
        <authorList>
            <person name="Kim H.S."/>
            <person name="Lohmar J.M."/>
            <person name="Busman M."/>
            <person name="Brown D.W."/>
            <person name="Naumann T.A."/>
            <person name="Divon H.H."/>
            <person name="Lysoe E."/>
            <person name="Uhlig S."/>
            <person name="Proctor R.H."/>
        </authorList>
    </citation>
    <scope>NUCLEOTIDE SEQUENCE</scope>
    <source>
        <strain evidence="2">NRRL 20472</strain>
    </source>
</reference>
<dbReference type="OrthoDB" id="4889313at2759"/>
<feature type="region of interest" description="Disordered" evidence="1">
    <location>
        <begin position="1453"/>
        <end position="1476"/>
    </location>
</feature>
<evidence type="ECO:0000313" key="2">
    <source>
        <dbReference type="EMBL" id="KAF4967532.1"/>
    </source>
</evidence>
<evidence type="ECO:0000313" key="3">
    <source>
        <dbReference type="Proteomes" id="UP000622797"/>
    </source>
</evidence>
<feature type="region of interest" description="Disordered" evidence="1">
    <location>
        <begin position="486"/>
        <end position="550"/>
    </location>
</feature>
<comment type="caution">
    <text evidence="2">The sequence shown here is derived from an EMBL/GenBank/DDBJ whole genome shotgun (WGS) entry which is preliminary data.</text>
</comment>
<feature type="compositionally biased region" description="Basic and acidic residues" evidence="1">
    <location>
        <begin position="1281"/>
        <end position="1302"/>
    </location>
</feature>
<feature type="region of interest" description="Disordered" evidence="1">
    <location>
        <begin position="678"/>
        <end position="793"/>
    </location>
</feature>
<feature type="compositionally biased region" description="Polar residues" evidence="1">
    <location>
        <begin position="1213"/>
        <end position="1232"/>
    </location>
</feature>
<feature type="compositionally biased region" description="Polar residues" evidence="1">
    <location>
        <begin position="1173"/>
        <end position="1182"/>
    </location>
</feature>
<accession>A0A8H4XA30</accession>
<feature type="compositionally biased region" description="Basic residues" evidence="1">
    <location>
        <begin position="525"/>
        <end position="534"/>
    </location>
</feature>
<feature type="region of interest" description="Disordered" evidence="1">
    <location>
        <begin position="1090"/>
        <end position="1128"/>
    </location>
</feature>
<protein>
    <submittedName>
        <fullName evidence="2">Uncharacterized protein</fullName>
    </submittedName>
</protein>
<organism evidence="2 3">
    <name type="scientific">Fusarium sarcochroum</name>
    <dbReference type="NCBI Taxonomy" id="1208366"/>
    <lineage>
        <taxon>Eukaryota</taxon>
        <taxon>Fungi</taxon>
        <taxon>Dikarya</taxon>
        <taxon>Ascomycota</taxon>
        <taxon>Pezizomycotina</taxon>
        <taxon>Sordariomycetes</taxon>
        <taxon>Hypocreomycetidae</taxon>
        <taxon>Hypocreales</taxon>
        <taxon>Nectriaceae</taxon>
        <taxon>Fusarium</taxon>
        <taxon>Fusarium lateritium species complex</taxon>
    </lineage>
</organism>
<evidence type="ECO:0000256" key="1">
    <source>
        <dbReference type="SAM" id="MobiDB-lite"/>
    </source>
</evidence>
<gene>
    <name evidence="2" type="ORF">FSARC_4917</name>
</gene>
<feature type="compositionally biased region" description="Basic and acidic residues" evidence="1">
    <location>
        <begin position="1410"/>
        <end position="1423"/>
    </location>
</feature>
<dbReference type="Proteomes" id="UP000622797">
    <property type="component" value="Unassembled WGS sequence"/>
</dbReference>
<proteinExistence type="predicted"/>
<feature type="compositionally biased region" description="Polar residues" evidence="1">
    <location>
        <begin position="1426"/>
        <end position="1440"/>
    </location>
</feature>
<feature type="region of interest" description="Disordered" evidence="1">
    <location>
        <begin position="1150"/>
        <end position="1320"/>
    </location>
</feature>